<protein>
    <submittedName>
        <fullName evidence="2">Uncharacterized protein</fullName>
    </submittedName>
</protein>
<evidence type="ECO:0000313" key="3">
    <source>
        <dbReference type="Proteomes" id="UP000054563"/>
    </source>
</evidence>
<feature type="compositionally biased region" description="Polar residues" evidence="1">
    <location>
        <begin position="18"/>
        <end position="28"/>
    </location>
</feature>
<feature type="region of interest" description="Disordered" evidence="1">
    <location>
        <begin position="1"/>
        <end position="56"/>
    </location>
</feature>
<dbReference type="EMBL" id="DS017041">
    <property type="protein sequence ID" value="KMU91697.1"/>
    <property type="molecule type" value="Genomic_DNA"/>
</dbReference>
<dbReference type="Proteomes" id="UP000054563">
    <property type="component" value="Unassembled WGS sequence"/>
</dbReference>
<accession>A0A0J8S3I6</accession>
<gene>
    <name evidence="2" type="ORF">CIHG_09504</name>
</gene>
<feature type="region of interest" description="Disordered" evidence="1">
    <location>
        <begin position="125"/>
        <end position="146"/>
    </location>
</feature>
<feature type="compositionally biased region" description="Polar residues" evidence="1">
    <location>
        <begin position="1"/>
        <end position="11"/>
    </location>
</feature>
<dbReference type="VEuPathDB" id="FungiDB:CIHG_09504"/>
<name>A0A0J8S3I6_COCIT</name>
<evidence type="ECO:0000313" key="2">
    <source>
        <dbReference type="EMBL" id="KMU91697.1"/>
    </source>
</evidence>
<organism evidence="2 3">
    <name type="scientific">Coccidioides immitis H538.4</name>
    <dbReference type="NCBI Taxonomy" id="396776"/>
    <lineage>
        <taxon>Eukaryota</taxon>
        <taxon>Fungi</taxon>
        <taxon>Dikarya</taxon>
        <taxon>Ascomycota</taxon>
        <taxon>Pezizomycotina</taxon>
        <taxon>Eurotiomycetes</taxon>
        <taxon>Eurotiomycetidae</taxon>
        <taxon>Onygenales</taxon>
        <taxon>Onygenaceae</taxon>
        <taxon>Coccidioides</taxon>
    </lineage>
</organism>
<reference evidence="3" key="1">
    <citation type="journal article" date="2010" name="Genome Res.">
        <title>Population genomic sequencing of Coccidioides fungi reveals recent hybridization and transposon control.</title>
        <authorList>
            <person name="Neafsey D.E."/>
            <person name="Barker B.M."/>
            <person name="Sharpton T.J."/>
            <person name="Stajich J.E."/>
            <person name="Park D.J."/>
            <person name="Whiston E."/>
            <person name="Hung C.-Y."/>
            <person name="McMahan C."/>
            <person name="White J."/>
            <person name="Sykes S."/>
            <person name="Heiman D."/>
            <person name="Young S."/>
            <person name="Zeng Q."/>
            <person name="Abouelleil A."/>
            <person name="Aftuck L."/>
            <person name="Bessette D."/>
            <person name="Brown A."/>
            <person name="FitzGerald M."/>
            <person name="Lui A."/>
            <person name="Macdonald J.P."/>
            <person name="Priest M."/>
            <person name="Orbach M.J."/>
            <person name="Galgiani J.N."/>
            <person name="Kirkland T.N."/>
            <person name="Cole G.T."/>
            <person name="Birren B.W."/>
            <person name="Henn M.R."/>
            <person name="Taylor J.W."/>
            <person name="Rounsley S.D."/>
        </authorList>
    </citation>
    <scope>NUCLEOTIDE SEQUENCE [LARGE SCALE GENOMIC DNA]</scope>
    <source>
        <strain evidence="3">H538.4</strain>
    </source>
</reference>
<proteinExistence type="predicted"/>
<evidence type="ECO:0000256" key="1">
    <source>
        <dbReference type="SAM" id="MobiDB-lite"/>
    </source>
</evidence>
<dbReference type="AlphaFoldDB" id="A0A0J8S3I6"/>
<sequence length="146" mass="15676">MDALSAAQSHGHSILPRWSQSRDSTANVSPPAISHATEATAESRQENPISEGGGDDDLCQIIMAIDMKDRGTVGCSYYVAEQKKLYIVEDIEAGGMDVVETYTKVKLDVEPTVIILSTRAERDAQEPYRNGNGETFLADGGASTPS</sequence>
<dbReference type="STRING" id="396776.A0A0J8S3I6"/>